<evidence type="ECO:0000313" key="2">
    <source>
        <dbReference type="EMBL" id="MFF5919279.1"/>
    </source>
</evidence>
<gene>
    <name evidence="2" type="ORF">ACFY8C_13110</name>
</gene>
<keyword evidence="1" id="KW-0472">Membrane</keyword>
<feature type="transmembrane region" description="Helical" evidence="1">
    <location>
        <begin position="32"/>
        <end position="50"/>
    </location>
</feature>
<protein>
    <submittedName>
        <fullName evidence="2">Uncharacterized protein</fullName>
    </submittedName>
</protein>
<name>A0ABW6XPE2_9ACTN</name>
<sequence length="157" mass="16179">MVTRTTAETASMTTTDTASAVAGRRGGRFAGFVRISIGLQTASILFQAVTAGTALTSQVGSTLHDLGSKGTYAMSMLYLLAAILAWRPGGGPARPALYATGFLLLGSIQVVMGVQHVMGVHVPLGVLMFGLSLLDLGRVVLQRARPAAEAAYANSPS</sequence>
<dbReference type="RefSeq" id="WP_388306924.1">
    <property type="nucleotide sequence ID" value="NZ_JBIBDZ010000003.1"/>
</dbReference>
<comment type="caution">
    <text evidence="2">The sequence shown here is derived from an EMBL/GenBank/DDBJ whole genome shotgun (WGS) entry which is preliminary data.</text>
</comment>
<accession>A0ABW6XPE2</accession>
<feature type="transmembrane region" description="Helical" evidence="1">
    <location>
        <begin position="96"/>
        <end position="114"/>
    </location>
</feature>
<dbReference type="Proteomes" id="UP001602370">
    <property type="component" value="Unassembled WGS sequence"/>
</dbReference>
<keyword evidence="3" id="KW-1185">Reference proteome</keyword>
<dbReference type="EMBL" id="JBIBDZ010000003">
    <property type="protein sequence ID" value="MFF5919279.1"/>
    <property type="molecule type" value="Genomic_DNA"/>
</dbReference>
<keyword evidence="1" id="KW-1133">Transmembrane helix</keyword>
<proteinExistence type="predicted"/>
<feature type="transmembrane region" description="Helical" evidence="1">
    <location>
        <begin position="70"/>
        <end position="89"/>
    </location>
</feature>
<feature type="transmembrane region" description="Helical" evidence="1">
    <location>
        <begin position="120"/>
        <end position="141"/>
    </location>
</feature>
<keyword evidence="1" id="KW-0812">Transmembrane</keyword>
<evidence type="ECO:0000256" key="1">
    <source>
        <dbReference type="SAM" id="Phobius"/>
    </source>
</evidence>
<evidence type="ECO:0000313" key="3">
    <source>
        <dbReference type="Proteomes" id="UP001602370"/>
    </source>
</evidence>
<organism evidence="2 3">
    <name type="scientific">Streptomyces flavochromogenes</name>
    <dbReference type="NCBI Taxonomy" id="68199"/>
    <lineage>
        <taxon>Bacteria</taxon>
        <taxon>Bacillati</taxon>
        <taxon>Actinomycetota</taxon>
        <taxon>Actinomycetes</taxon>
        <taxon>Kitasatosporales</taxon>
        <taxon>Streptomycetaceae</taxon>
        <taxon>Streptomyces</taxon>
    </lineage>
</organism>
<reference evidence="2 3" key="1">
    <citation type="submission" date="2024-10" db="EMBL/GenBank/DDBJ databases">
        <title>The Natural Products Discovery Center: Release of the First 8490 Sequenced Strains for Exploring Actinobacteria Biosynthetic Diversity.</title>
        <authorList>
            <person name="Kalkreuter E."/>
            <person name="Kautsar S.A."/>
            <person name="Yang D."/>
            <person name="Bader C.D."/>
            <person name="Teijaro C.N."/>
            <person name="Fluegel L."/>
            <person name="Davis C.M."/>
            <person name="Simpson J.R."/>
            <person name="Lauterbach L."/>
            <person name="Steele A.D."/>
            <person name="Gui C."/>
            <person name="Meng S."/>
            <person name="Li G."/>
            <person name="Viehrig K."/>
            <person name="Ye F."/>
            <person name="Su P."/>
            <person name="Kiefer A.F."/>
            <person name="Nichols A."/>
            <person name="Cepeda A.J."/>
            <person name="Yan W."/>
            <person name="Fan B."/>
            <person name="Jiang Y."/>
            <person name="Adhikari A."/>
            <person name="Zheng C.-J."/>
            <person name="Schuster L."/>
            <person name="Cowan T.M."/>
            <person name="Smanski M.J."/>
            <person name="Chevrette M.G."/>
            <person name="De Carvalho L.P.S."/>
            <person name="Shen B."/>
        </authorList>
    </citation>
    <scope>NUCLEOTIDE SEQUENCE [LARGE SCALE GENOMIC DNA]</scope>
    <source>
        <strain evidence="2 3">NPDC012605</strain>
    </source>
</reference>